<accession>A0A240UIC9</accession>
<dbReference type="KEGG" id="acip:CBP36_19995"/>
<keyword evidence="1" id="KW-0472">Membrane</keyword>
<dbReference type="EMBL" id="CP021367">
    <property type="protein sequence ID" value="ART61251.1"/>
    <property type="molecule type" value="Genomic_DNA"/>
</dbReference>
<keyword evidence="3" id="KW-1185">Reference proteome</keyword>
<protein>
    <submittedName>
        <fullName evidence="2">Uncharacterized protein</fullName>
    </submittedName>
</protein>
<dbReference type="Proteomes" id="UP000194440">
    <property type="component" value="Plasmid pACP4.1"/>
</dbReference>
<reference evidence="2" key="1">
    <citation type="submission" date="2017-05" db="EMBL/GenBank/DDBJ databases">
        <title>Polyphasic characterization of four soil-derived phenanthrene-degrading Acidovorax strains and proposal of Acidovorax phenanthrenivorans sp. nov.</title>
        <authorList>
            <person name="Singleton D."/>
            <person name="Lee J."/>
            <person name="Dickey A.N."/>
            <person name="Stroud A."/>
            <person name="Scholl E.H."/>
            <person name="Wright F.A."/>
            <person name="Aitken M.D."/>
        </authorList>
    </citation>
    <scope>NUCLEOTIDE SEQUENCE</scope>
    <source>
        <strain evidence="2">P4</strain>
        <plasmid evidence="2">pACP4.1</plasmid>
    </source>
</reference>
<organism evidence="2 3">
    <name type="scientific">Acidovorax carolinensis</name>
    <dbReference type="NCBI Taxonomy" id="553814"/>
    <lineage>
        <taxon>Bacteria</taxon>
        <taxon>Pseudomonadati</taxon>
        <taxon>Pseudomonadota</taxon>
        <taxon>Betaproteobacteria</taxon>
        <taxon>Burkholderiales</taxon>
        <taxon>Comamonadaceae</taxon>
        <taxon>Acidovorax</taxon>
    </lineage>
</organism>
<keyword evidence="1" id="KW-1133">Transmembrane helix</keyword>
<evidence type="ECO:0000313" key="3">
    <source>
        <dbReference type="Proteomes" id="UP000194440"/>
    </source>
</evidence>
<dbReference type="KEGG" id="acis:CBP35_19970"/>
<feature type="transmembrane region" description="Helical" evidence="1">
    <location>
        <begin position="244"/>
        <end position="267"/>
    </location>
</feature>
<feature type="transmembrane region" description="Helical" evidence="1">
    <location>
        <begin position="24"/>
        <end position="43"/>
    </location>
</feature>
<keyword evidence="2" id="KW-0614">Plasmid</keyword>
<dbReference type="RefSeq" id="WP_086929022.1">
    <property type="nucleotide sequence ID" value="NZ_CP021363.1"/>
</dbReference>
<geneLocation type="plasmid" evidence="2 3">
    <name>pACP4.1</name>
</geneLocation>
<evidence type="ECO:0000313" key="2">
    <source>
        <dbReference type="EMBL" id="ART61251.1"/>
    </source>
</evidence>
<gene>
    <name evidence="2" type="ORF">CBP36_19995</name>
</gene>
<name>A0A240UIC9_9BURK</name>
<dbReference type="AlphaFoldDB" id="A0A240UIC9"/>
<keyword evidence="1" id="KW-0812">Transmembrane</keyword>
<sequence length="407" mass="44820">MKILQQQFHELLRRRDAGSIESKVSLGAVLSLSFVILFGGAYYDLTRFENTHKILNNYKDIIVASVEQLTLTAKGEATILALESITAEGFTTSIRKDLPIESAILERSSTHPSIMDVSIPIHPGTSAGFLKEGGRIELDWDSTAPDLGFQLLPREKPTHLTICQKGQGRTMACSAVSLAAIIERAAASSIFKMEIRLTDQAAKAVAETPNFKKTGDPLGVLKTSIPNSPVGVEAKLPEALISTIYINGGSWTGVALVIILLIGTIAYRFSRLMRDASDNLRLIVEQTGARDIELIKQSIKAAATSGNSIYFWCRDIKNVTLFGDWSYILGEGRERITLEELAAGVKNPEEYVENLRTSYLRRTPSGQIIIRRIDNEDRVFKVSWQPIQINGAYMGLIASSQDISDDM</sequence>
<proteinExistence type="predicted"/>
<evidence type="ECO:0000256" key="1">
    <source>
        <dbReference type="SAM" id="Phobius"/>
    </source>
</evidence>